<organism evidence="1 2">
    <name type="scientific">Pneumocystis oryctolagi</name>
    <dbReference type="NCBI Taxonomy" id="42067"/>
    <lineage>
        <taxon>Eukaryota</taxon>
        <taxon>Fungi</taxon>
        <taxon>Dikarya</taxon>
        <taxon>Ascomycota</taxon>
        <taxon>Taphrinomycotina</taxon>
        <taxon>Pneumocystomycetes</taxon>
        <taxon>Pneumocystaceae</taxon>
        <taxon>Pneumocystis</taxon>
    </lineage>
</organism>
<keyword evidence="2" id="KW-1185">Reference proteome</keyword>
<proteinExistence type="predicted"/>
<reference evidence="1 2" key="1">
    <citation type="journal article" date="2021" name="Commun. Biol.">
        <title>Genomic insights into the host specific adaptation of the Pneumocystis genus.</title>
        <authorList>
            <person name="Cisse O.H."/>
            <person name="Ma L."/>
            <person name="Dekker J.P."/>
            <person name="Khil P.P."/>
            <person name="Youn J.-H."/>
            <person name="Brenchley J.M."/>
            <person name="Blair R."/>
            <person name="Pahar B."/>
            <person name="Chabe M."/>
            <person name="Van Rompay K.K.A."/>
            <person name="Keesler R."/>
            <person name="Sukura A."/>
            <person name="Hirsch V."/>
            <person name="Kutty G."/>
            <person name="Liu Y."/>
            <person name="Peng L."/>
            <person name="Chen J."/>
            <person name="Song J."/>
            <person name="Weissenbacher-Lang C."/>
            <person name="Xu J."/>
            <person name="Upham N.S."/>
            <person name="Stajich J.E."/>
            <person name="Cuomo C.A."/>
            <person name="Cushion M.T."/>
            <person name="Kovacs J.A."/>
        </authorList>
    </citation>
    <scope>NUCLEOTIDE SEQUENCE [LARGE SCALE GENOMIC DNA]</scope>
    <source>
        <strain evidence="1 2">RABM</strain>
    </source>
</reference>
<name>A0ACB7CDQ8_9ASCO</name>
<evidence type="ECO:0000313" key="1">
    <source>
        <dbReference type="EMBL" id="KAG4305911.1"/>
    </source>
</evidence>
<evidence type="ECO:0000313" key="2">
    <source>
        <dbReference type="Proteomes" id="UP000768646"/>
    </source>
</evidence>
<accession>A0ACB7CDQ8</accession>
<comment type="caution">
    <text evidence="1">The sequence shown here is derived from an EMBL/GenBank/DDBJ whole genome shotgun (WGS) entry which is preliminary data.</text>
</comment>
<protein>
    <submittedName>
        <fullName evidence="1">Uncharacterized protein</fullName>
    </submittedName>
</protein>
<dbReference type="Proteomes" id="UP000768646">
    <property type="component" value="Unassembled WGS sequence"/>
</dbReference>
<gene>
    <name evidence="1" type="ORF">PORY_000821</name>
</gene>
<dbReference type="EMBL" id="JABTEG010000002">
    <property type="protein sequence ID" value="KAG4305911.1"/>
    <property type="molecule type" value="Genomic_DNA"/>
</dbReference>
<sequence length="1690" mass="192850">MNIAQPVSAEVSSVNFGFYTSQEIEKISVKQIVDPVIFDYLGHPSKGGLYDLALGPLNRSTLCSTCHLDERYCPGHFGHISLPMSTYHPLFLPQLYRLLRATCLYCYHFKLSCSIVDLYFCKLRLLNAGLLYESQEIDKIYLKDDSGVNDNKDNEYNLNLFEKRELYVQECLKKRKILINESMQNKLIDSEKRNLIKEFLEKIVSRKKCDNCSSISPDFRKDGYVKIFELPLSKKHQEQMDILGKVRINVLLEMKDVKSQKLFNDTCHLGHYYKENFGDIRIDSKQDDILNETVNYKTFKASNQPRYMLPTEVRNHLRLLFNNEQKMLALLYKGSYKSDNFFVTPDFFFIDVIAVPPTKFRPASIVATDIHENVQNELLSKILQSCLRIRELNEFALGLINNKDSSENKDYNFDMLINAFVQLQHDVNSFIDSNRNPTNLPQGRFPPPGIKQTLEKKEGLFRKHMMGKRVNYAARSVISPDPNIETNEIGVPPVFAMKLTYPEPVTPYNVDLLRHAVINGPEKWPGAVRVQLEDGHMISLLRKTFEERVAIANTLLTSQTYRGANSSFLRVSSTNKKVFRHLRDNDILLLNRQPTLHKPSIMAHKARVLSGEKTIRMHYANCNTYNADFDGDEMNMHLPQNENARIEALLIADTDSQYLVPTSGVPLRGLIQDHVVTGVWMTKKDTFFTKEQYQQLLYGPLRPEDNTSSNGRILTLLPTILKPAVLWTGKQVISTVLLNLTPKDYPGLNLVSKAKVDGKYWGIHTQEQTVLFKDGHLLSGVLDKSQFGASSYGLVHSIYEIYGSSIAGKFLGVLSRLFTKYIQMRGFTCGIDDLRLNNDGDNYRKKLINDESFCNIEDVKTYLGLSGYDELDDAVLKMKLEQVYRDDEKLQGLDAIMKSKMSNLTSSIINECIPKGLYTKFPWNNMQMMTVSSAKGNSVNVSQISCLLGQQELEGRRVPVMVSGKSLPSFKPYDMSARASGYIYGRFLTGIGPQEYYFHCMAGREGLIDTAVKTSRSGYLQRCLIKHLEGIRVHYDDTVRDSDGSVIQFHYGEDSLDVTKQKHLLEFDFSIMNCKSLAQKYNIKNIYKHLDHKKAVLYAEKAINDPLKYDPVISKYSPSRFLGSISEKFQKHLENYINKDPQKFFQKNNSKLIRNSISKDKFRLLMHMRYQKSLVHPGEAVGVLAGQSIGEPSTQMTLNTFHFAGFGAKNVTLGVPRLREVVLTAGLNIKTPTMTFQILDKVSDYEADMFAKNISRLVLSDVVDKIIVTEHILVDARVKKYEIKIIFFSKLEYEKEYNLTSFELKKVMKIYFLKELDKILKSTFRKSKKINKENIIGNDDSTRYIGKTGFFHDSDDFVDKDESLFNNITNDDDDDTTCMKTDFQSKGFVYHNSDDDYDNDNNDDDDDDGDGNDDKRMVQENNAIHSDDDIDNRNGTYAFEACLDNQDCKSGNIDKSGVRGNNNETVIYNSKVLEDVSSSCSNCRRFEFDNINGEWCEIELIYPFDAPKLLLVSLVEMACQRTVIREMNGISKCFRVPPESESDISRTLYTDGVNLKGIWEAQDIISINTVYSNDILSVLRTYGVEAARNIIISEISKLFKVYGIIVDVRHLILISDYMTMDGSYKAFNRSSISSNVSPFLKMSYETSCNFLQEATLYGDTDSLKNPSAKLVMGKVIDVGTGSFDILIPLI</sequence>